<dbReference type="EMBL" id="JARBHB010000002">
    <property type="protein sequence ID" value="KAJ8893737.1"/>
    <property type="molecule type" value="Genomic_DNA"/>
</dbReference>
<proteinExistence type="predicted"/>
<sequence length="113" mass="12751">MCMTVFSLSYLGKTAVRSHMNSKKHQRAISAFSECPLLKCLQRSQLVDIIKPSTSTADETVRSLPEMAIEMCGVAKFVLNDNMTAEIFWCALTVMSHKCNWICNADKNTSFFF</sequence>
<dbReference type="Proteomes" id="UP001159363">
    <property type="component" value="Chromosome 2"/>
</dbReference>
<comment type="caution">
    <text evidence="1">The sequence shown here is derived from an EMBL/GenBank/DDBJ whole genome shotgun (WGS) entry which is preliminary data.</text>
</comment>
<evidence type="ECO:0000313" key="2">
    <source>
        <dbReference type="Proteomes" id="UP001159363"/>
    </source>
</evidence>
<organism evidence="1 2">
    <name type="scientific">Dryococelus australis</name>
    <dbReference type="NCBI Taxonomy" id="614101"/>
    <lineage>
        <taxon>Eukaryota</taxon>
        <taxon>Metazoa</taxon>
        <taxon>Ecdysozoa</taxon>
        <taxon>Arthropoda</taxon>
        <taxon>Hexapoda</taxon>
        <taxon>Insecta</taxon>
        <taxon>Pterygota</taxon>
        <taxon>Neoptera</taxon>
        <taxon>Polyneoptera</taxon>
        <taxon>Phasmatodea</taxon>
        <taxon>Verophasmatodea</taxon>
        <taxon>Anareolatae</taxon>
        <taxon>Phasmatidae</taxon>
        <taxon>Eurycanthinae</taxon>
        <taxon>Dryococelus</taxon>
    </lineage>
</organism>
<keyword evidence="2" id="KW-1185">Reference proteome</keyword>
<evidence type="ECO:0000313" key="1">
    <source>
        <dbReference type="EMBL" id="KAJ8893737.1"/>
    </source>
</evidence>
<name>A0ABQ9IBD1_9NEOP</name>
<reference evidence="1 2" key="1">
    <citation type="submission" date="2023-02" db="EMBL/GenBank/DDBJ databases">
        <title>LHISI_Scaffold_Assembly.</title>
        <authorList>
            <person name="Stuart O.P."/>
            <person name="Cleave R."/>
            <person name="Magrath M.J.L."/>
            <person name="Mikheyev A.S."/>
        </authorList>
    </citation>
    <scope>NUCLEOTIDE SEQUENCE [LARGE SCALE GENOMIC DNA]</scope>
    <source>
        <strain evidence="1">Daus_M_001</strain>
        <tissue evidence="1">Leg muscle</tissue>
    </source>
</reference>
<protein>
    <submittedName>
        <fullName evidence="1">Uncharacterized protein</fullName>
    </submittedName>
</protein>
<accession>A0ABQ9IBD1</accession>
<gene>
    <name evidence="1" type="ORF">PR048_006337</name>
</gene>